<evidence type="ECO:0000313" key="3">
    <source>
        <dbReference type="Proteomes" id="UP000664132"/>
    </source>
</evidence>
<keyword evidence="3" id="KW-1185">Reference proteome</keyword>
<accession>A0A8H7TEC7</accession>
<organism evidence="2 3">
    <name type="scientific">Cadophora malorum</name>
    <dbReference type="NCBI Taxonomy" id="108018"/>
    <lineage>
        <taxon>Eukaryota</taxon>
        <taxon>Fungi</taxon>
        <taxon>Dikarya</taxon>
        <taxon>Ascomycota</taxon>
        <taxon>Pezizomycotina</taxon>
        <taxon>Leotiomycetes</taxon>
        <taxon>Helotiales</taxon>
        <taxon>Ploettnerulaceae</taxon>
        <taxon>Cadophora</taxon>
    </lineage>
</organism>
<comment type="caution">
    <text evidence="2">The sequence shown here is derived from an EMBL/GenBank/DDBJ whole genome shotgun (WGS) entry which is preliminary data.</text>
</comment>
<dbReference type="AlphaFoldDB" id="A0A8H7TEC7"/>
<name>A0A8H7TEC7_9HELO</name>
<feature type="region of interest" description="Disordered" evidence="1">
    <location>
        <begin position="130"/>
        <end position="167"/>
    </location>
</feature>
<evidence type="ECO:0000256" key="1">
    <source>
        <dbReference type="SAM" id="MobiDB-lite"/>
    </source>
</evidence>
<reference evidence="2" key="1">
    <citation type="submission" date="2021-02" db="EMBL/GenBank/DDBJ databases">
        <title>Genome sequence Cadophora malorum strain M34.</title>
        <authorList>
            <person name="Stefanovic E."/>
            <person name="Vu D."/>
            <person name="Scully C."/>
            <person name="Dijksterhuis J."/>
            <person name="Roader J."/>
            <person name="Houbraken J."/>
        </authorList>
    </citation>
    <scope>NUCLEOTIDE SEQUENCE</scope>
    <source>
        <strain evidence="2">M34</strain>
    </source>
</reference>
<evidence type="ECO:0000313" key="2">
    <source>
        <dbReference type="EMBL" id="KAG4417647.1"/>
    </source>
</evidence>
<protein>
    <submittedName>
        <fullName evidence="2">Uncharacterized protein</fullName>
    </submittedName>
</protein>
<dbReference type="OrthoDB" id="3556831at2759"/>
<proteinExistence type="predicted"/>
<sequence>MMSVARTFRQKLPCNLKAISKFSQTAVKTPAANIHTVKLLELHDTLHAAKEPELQFRGLRIPGFPTSPATSPPRIALHITGRVMNETPTTFCSMYTSAITSAAGAAKQSISAMISDSAQTQINRIRESHGRFQNKYLYGNPKPSPKPASCEKSSRVESKTTPTSAAVSELKKDVATSVFGNKVKKAQRSLSKEDLANAFDL</sequence>
<dbReference type="EMBL" id="JAFJYH010000149">
    <property type="protein sequence ID" value="KAG4417647.1"/>
    <property type="molecule type" value="Genomic_DNA"/>
</dbReference>
<gene>
    <name evidence="2" type="ORF">IFR04_009217</name>
</gene>
<dbReference type="Proteomes" id="UP000664132">
    <property type="component" value="Unassembled WGS sequence"/>
</dbReference>